<reference evidence="2 3" key="1">
    <citation type="submission" date="2009-11" db="EMBL/GenBank/DDBJ databases">
        <authorList>
            <person name="Weinstock G."/>
            <person name="Sodergren E."/>
            <person name="Clifton S."/>
            <person name="Fulton L."/>
            <person name="Fulton B."/>
            <person name="Courtney L."/>
            <person name="Fronick C."/>
            <person name="Harrison M."/>
            <person name="Strong C."/>
            <person name="Farmer C."/>
            <person name="Delahaunty K."/>
            <person name="Markovic C."/>
            <person name="Hall O."/>
            <person name="Minx P."/>
            <person name="Tomlinson C."/>
            <person name="Mitreva M."/>
            <person name="Nelson J."/>
            <person name="Hou S."/>
            <person name="Wollam A."/>
            <person name="Pepin K.H."/>
            <person name="Johnson M."/>
            <person name="Bhonagiri V."/>
            <person name="Nash W.E."/>
            <person name="Warren W."/>
            <person name="Chinwalla A."/>
            <person name="Mardis E.R."/>
            <person name="Wilson R.K."/>
        </authorList>
    </citation>
    <scope>NUCLEOTIDE SEQUENCE [LARGE SCALE GENOMIC DNA]</scope>
    <source>
        <strain evidence="2 3">F0302</strain>
    </source>
</reference>
<sequence>MRSTFSVIFYLKKDKVKKDGTSPIMGRITVDGTQAQFSCKLSIEPNLWGVKGGHAIG</sequence>
<dbReference type="Pfam" id="PF17293">
    <property type="entry name" value="Arm-DNA-bind_5"/>
    <property type="match status" value="1"/>
</dbReference>
<feature type="non-terminal residue" evidence="2">
    <location>
        <position position="57"/>
    </location>
</feature>
<gene>
    <name evidence="2" type="ORF">HMPREF0971_00889</name>
</gene>
<dbReference type="EMBL" id="ACUZ02000012">
    <property type="protein sequence ID" value="EFB32755.1"/>
    <property type="molecule type" value="Genomic_DNA"/>
</dbReference>
<dbReference type="RefSeq" id="WP_004371999.1">
    <property type="nucleotide sequence ID" value="NZ_GG703884.1"/>
</dbReference>
<dbReference type="STRING" id="649760.HMPREF0971_00889"/>
<dbReference type="InterPro" id="IPR035386">
    <property type="entry name" value="Arm-DNA-bind_5"/>
</dbReference>
<dbReference type="AlphaFoldDB" id="D1QPJ8"/>
<name>D1QPJ8_9BACT</name>
<evidence type="ECO:0000313" key="2">
    <source>
        <dbReference type="EMBL" id="EFB32755.1"/>
    </source>
</evidence>
<evidence type="ECO:0000259" key="1">
    <source>
        <dbReference type="Pfam" id="PF17293"/>
    </source>
</evidence>
<proteinExistence type="predicted"/>
<dbReference type="HOGENOM" id="CLU_033139_5_3_10"/>
<dbReference type="Proteomes" id="UP000004079">
    <property type="component" value="Unassembled WGS sequence"/>
</dbReference>
<evidence type="ECO:0000313" key="3">
    <source>
        <dbReference type="Proteomes" id="UP000004079"/>
    </source>
</evidence>
<protein>
    <submittedName>
        <fullName evidence="2">Integrase</fullName>
    </submittedName>
</protein>
<comment type="caution">
    <text evidence="2">The sequence shown here is derived from an EMBL/GenBank/DDBJ whole genome shotgun (WGS) entry which is preliminary data.</text>
</comment>
<organism evidence="2 3">
    <name type="scientific">Segatella oris F0302</name>
    <dbReference type="NCBI Taxonomy" id="649760"/>
    <lineage>
        <taxon>Bacteria</taxon>
        <taxon>Pseudomonadati</taxon>
        <taxon>Bacteroidota</taxon>
        <taxon>Bacteroidia</taxon>
        <taxon>Bacteroidales</taxon>
        <taxon>Prevotellaceae</taxon>
        <taxon>Segatella</taxon>
    </lineage>
</organism>
<feature type="domain" description="Arm DNA-binding" evidence="1">
    <location>
        <begin position="9"/>
        <end position="49"/>
    </location>
</feature>
<accession>D1QPJ8</accession>